<evidence type="ECO:0000313" key="3">
    <source>
        <dbReference type="Proteomes" id="UP000481109"/>
    </source>
</evidence>
<keyword evidence="1" id="KW-0812">Transmembrane</keyword>
<sequence length="197" mass="22159">MTRKQIEGQSLDELQVSLTSVNHAIENPNGFGVVRVKMTAEAGMVVVRNEAEAHFEMGILPILLERKALILERISALRPTEQVQDIREEVAKVVTDENIRDHLLKILDDRAAKERDLSTRIEKETEKNSALLWEVTHLKEISVGKIQHRLDNLEESTRRLESEKVSKFEAVTITFTILGAMGGLAALVLGLIRWTTG</sequence>
<dbReference type="EMBL" id="JAAKZW010000352">
    <property type="protein sequence ID" value="NGO81568.1"/>
    <property type="molecule type" value="Genomic_DNA"/>
</dbReference>
<comment type="caution">
    <text evidence="2">The sequence shown here is derived from an EMBL/GenBank/DDBJ whole genome shotgun (WGS) entry which is preliminary data.</text>
</comment>
<organism evidence="2 3">
    <name type="scientific">Streptomyces mesophilus</name>
    <dbReference type="NCBI Taxonomy" id="1775132"/>
    <lineage>
        <taxon>Bacteria</taxon>
        <taxon>Bacillati</taxon>
        <taxon>Actinomycetota</taxon>
        <taxon>Actinomycetes</taxon>
        <taxon>Kitasatosporales</taxon>
        <taxon>Streptomycetaceae</taxon>
        <taxon>Streptomyces</taxon>
    </lineage>
</organism>
<dbReference type="Proteomes" id="UP000481109">
    <property type="component" value="Unassembled WGS sequence"/>
</dbReference>
<accession>A0A6G4XVU5</accession>
<dbReference type="RefSeq" id="WP_165336957.1">
    <property type="nucleotide sequence ID" value="NZ_JAAKZW010000352.1"/>
</dbReference>
<keyword evidence="1" id="KW-1133">Transmembrane helix</keyword>
<keyword evidence="1" id="KW-0472">Membrane</keyword>
<protein>
    <submittedName>
        <fullName evidence="2">Uncharacterized protein</fullName>
    </submittedName>
</protein>
<dbReference type="AlphaFoldDB" id="A0A6G4XVU5"/>
<gene>
    <name evidence="2" type="ORF">G6045_38815</name>
</gene>
<keyword evidence="3" id="KW-1185">Reference proteome</keyword>
<evidence type="ECO:0000313" key="2">
    <source>
        <dbReference type="EMBL" id="NGO81568.1"/>
    </source>
</evidence>
<proteinExistence type="predicted"/>
<reference evidence="2 3" key="1">
    <citation type="submission" date="2020-02" db="EMBL/GenBank/DDBJ databases">
        <title>Whole-genome analyses of novel actinobacteria.</title>
        <authorList>
            <person name="Sahin N."/>
            <person name="Tokatli A."/>
        </authorList>
    </citation>
    <scope>NUCLEOTIDE SEQUENCE [LARGE SCALE GENOMIC DNA]</scope>
    <source>
        <strain evidence="2 3">YC504</strain>
    </source>
</reference>
<feature type="transmembrane region" description="Helical" evidence="1">
    <location>
        <begin position="168"/>
        <end position="192"/>
    </location>
</feature>
<name>A0A6G4XVU5_9ACTN</name>
<evidence type="ECO:0000256" key="1">
    <source>
        <dbReference type="SAM" id="Phobius"/>
    </source>
</evidence>